<dbReference type="Pfam" id="PF14322">
    <property type="entry name" value="SusD-like_3"/>
    <property type="match status" value="1"/>
</dbReference>
<comment type="subcellular location">
    <subcellularLocation>
        <location evidence="1">Cell outer membrane</location>
    </subcellularLocation>
</comment>
<dbReference type="EMBL" id="WRXO01000004">
    <property type="protein sequence ID" value="MVT42224.1"/>
    <property type="molecule type" value="Genomic_DNA"/>
</dbReference>
<sequence>MKKITQYIYVPVLLCILSACYKLEVPIKSELTPDVFPTDSAQFLSAAGPAYVALRGNISVEYFFMQTLTTDEAIFPARGGNWYNGAEFQQLHYHNWTRDHSNVTGNWTWMSTIIGTANQTLAILQKNVPEGSFKQQGLAEMRMVRALAYFMMMDNFGNVPIDTVNGDFTAKPNSSRAEVFTFIEREVKTCIPLLSGESGISTYGRPNKWMAYTLLAKMYLNAEVYTGTERNNDCISACDNVIKSGLYAVEPSATYLQMFYPNNGPQMKEFIFAIPFDPSWTNTFPFRGHNLHARYDIPRGLVAKYNLPFTPDAAVCTLPEYYVNFNDANDVRNRQWLTGLQYMNDGVTPATVTTTKQGYDKFYSGTDGAAPYTYQIDLKPEVTLRQDVASFDVGNDEIGWNMGYRNIKIFPDGTSLNRNQKNDIPYFRYSDIILMKAEAILRGGTSTSGETPLSLVNGLRAQRTTSAALSGVTLDDIYAERCREFAWEGWHRNDMIRFGKYEGKWGFKTDADINHRIFPIPTTALQLNPALKQNPGYQ</sequence>
<feature type="domain" description="RagB/SusD" evidence="6">
    <location>
        <begin position="242"/>
        <end position="506"/>
    </location>
</feature>
<comment type="similarity">
    <text evidence="2">Belongs to the SusD family.</text>
</comment>
<evidence type="ECO:0000259" key="7">
    <source>
        <dbReference type="Pfam" id="PF14322"/>
    </source>
</evidence>
<dbReference type="RefSeq" id="WP_157300851.1">
    <property type="nucleotide sequence ID" value="NZ_BAAAZB010000005.1"/>
</dbReference>
<evidence type="ECO:0000256" key="4">
    <source>
        <dbReference type="ARBA" id="ARBA00023136"/>
    </source>
</evidence>
<dbReference type="InterPro" id="IPR012944">
    <property type="entry name" value="SusD_RagB_dom"/>
</dbReference>
<dbReference type="Proteomes" id="UP000468388">
    <property type="component" value="Unassembled WGS sequence"/>
</dbReference>
<dbReference type="OrthoDB" id="9783641at2"/>
<evidence type="ECO:0000313" key="9">
    <source>
        <dbReference type="Proteomes" id="UP000468388"/>
    </source>
</evidence>
<evidence type="ECO:0000256" key="2">
    <source>
        <dbReference type="ARBA" id="ARBA00006275"/>
    </source>
</evidence>
<dbReference type="Pfam" id="PF07980">
    <property type="entry name" value="SusD_RagB"/>
    <property type="match status" value="1"/>
</dbReference>
<evidence type="ECO:0000256" key="5">
    <source>
        <dbReference type="ARBA" id="ARBA00023237"/>
    </source>
</evidence>
<accession>A0A6N8JB87</accession>
<dbReference type="PROSITE" id="PS51257">
    <property type="entry name" value="PROKAR_LIPOPROTEIN"/>
    <property type="match status" value="1"/>
</dbReference>
<dbReference type="InterPro" id="IPR011990">
    <property type="entry name" value="TPR-like_helical_dom_sf"/>
</dbReference>
<dbReference type="GO" id="GO:0009279">
    <property type="term" value="C:cell outer membrane"/>
    <property type="evidence" value="ECO:0007669"/>
    <property type="project" value="UniProtKB-SubCell"/>
</dbReference>
<keyword evidence="4" id="KW-0472">Membrane</keyword>
<keyword evidence="3" id="KW-0732">Signal</keyword>
<evidence type="ECO:0000259" key="6">
    <source>
        <dbReference type="Pfam" id="PF07980"/>
    </source>
</evidence>
<dbReference type="SUPFAM" id="SSF48452">
    <property type="entry name" value="TPR-like"/>
    <property type="match status" value="1"/>
</dbReference>
<comment type="caution">
    <text evidence="8">The sequence shown here is derived from an EMBL/GenBank/DDBJ whole genome shotgun (WGS) entry which is preliminary data.</text>
</comment>
<gene>
    <name evidence="8" type="ORF">GO495_16660</name>
</gene>
<protein>
    <submittedName>
        <fullName evidence="8">RagB/SusD family nutrient uptake outer membrane protein</fullName>
    </submittedName>
</protein>
<dbReference type="AlphaFoldDB" id="A0A6N8JB87"/>
<name>A0A6N8JB87_9BACT</name>
<proteinExistence type="inferred from homology"/>
<keyword evidence="5" id="KW-0998">Cell outer membrane</keyword>
<dbReference type="Gene3D" id="1.25.40.390">
    <property type="match status" value="1"/>
</dbReference>
<evidence type="ECO:0000313" key="8">
    <source>
        <dbReference type="EMBL" id="MVT42224.1"/>
    </source>
</evidence>
<evidence type="ECO:0000256" key="1">
    <source>
        <dbReference type="ARBA" id="ARBA00004442"/>
    </source>
</evidence>
<feature type="domain" description="SusD-like N-terminal" evidence="7">
    <location>
        <begin position="83"/>
        <end position="220"/>
    </location>
</feature>
<organism evidence="8 9">
    <name type="scientific">Chitinophaga oryziterrae</name>
    <dbReference type="NCBI Taxonomy" id="1031224"/>
    <lineage>
        <taxon>Bacteria</taxon>
        <taxon>Pseudomonadati</taxon>
        <taxon>Bacteroidota</taxon>
        <taxon>Chitinophagia</taxon>
        <taxon>Chitinophagales</taxon>
        <taxon>Chitinophagaceae</taxon>
        <taxon>Chitinophaga</taxon>
    </lineage>
</organism>
<keyword evidence="9" id="KW-1185">Reference proteome</keyword>
<dbReference type="InterPro" id="IPR033985">
    <property type="entry name" value="SusD-like_N"/>
</dbReference>
<evidence type="ECO:0000256" key="3">
    <source>
        <dbReference type="ARBA" id="ARBA00022729"/>
    </source>
</evidence>
<reference evidence="8 9" key="1">
    <citation type="submission" date="2019-12" db="EMBL/GenBank/DDBJ databases">
        <title>The draft genomic sequence of strain Chitinophaga oryziterrae JCM 16595.</title>
        <authorList>
            <person name="Zhang X."/>
        </authorList>
    </citation>
    <scope>NUCLEOTIDE SEQUENCE [LARGE SCALE GENOMIC DNA]</scope>
    <source>
        <strain evidence="8 9">JCM 16595</strain>
    </source>
</reference>